<feature type="transmembrane region" description="Helical" evidence="5">
    <location>
        <begin position="58"/>
        <end position="82"/>
    </location>
</feature>
<dbReference type="SUPFAM" id="SSF103473">
    <property type="entry name" value="MFS general substrate transporter"/>
    <property type="match status" value="1"/>
</dbReference>
<evidence type="ECO:0000256" key="5">
    <source>
        <dbReference type="SAM" id="Phobius"/>
    </source>
</evidence>
<evidence type="ECO:0000256" key="3">
    <source>
        <dbReference type="ARBA" id="ARBA00022989"/>
    </source>
</evidence>
<evidence type="ECO:0000256" key="4">
    <source>
        <dbReference type="ARBA" id="ARBA00023136"/>
    </source>
</evidence>
<dbReference type="InterPro" id="IPR011701">
    <property type="entry name" value="MFS"/>
</dbReference>
<proteinExistence type="predicted"/>
<feature type="transmembrane region" description="Helical" evidence="5">
    <location>
        <begin position="181"/>
        <end position="202"/>
    </location>
</feature>
<keyword evidence="2 5" id="KW-0812">Transmembrane</keyword>
<feature type="transmembrane region" description="Helical" evidence="5">
    <location>
        <begin position="362"/>
        <end position="384"/>
    </location>
</feature>
<dbReference type="PANTHER" id="PTHR23514">
    <property type="entry name" value="BYPASS OF STOP CODON PROTEIN 6"/>
    <property type="match status" value="1"/>
</dbReference>
<dbReference type="PANTHER" id="PTHR23514:SF16">
    <property type="entry name" value="TRANSPORTER, PUTATIVE (AFU_ORTHOLOGUE AFUA_2G17270)-RELATED"/>
    <property type="match status" value="1"/>
</dbReference>
<feature type="transmembrane region" description="Helical" evidence="5">
    <location>
        <begin position="426"/>
        <end position="445"/>
    </location>
</feature>
<dbReference type="Proteomes" id="UP000319257">
    <property type="component" value="Unassembled WGS sequence"/>
</dbReference>
<dbReference type="EMBL" id="SKBQ01000148">
    <property type="protein sequence ID" value="TPX17269.1"/>
    <property type="molecule type" value="Genomic_DNA"/>
</dbReference>
<dbReference type="FunFam" id="1.20.1250.20:FF:000286">
    <property type="entry name" value="MFS efflux transporter"/>
    <property type="match status" value="1"/>
</dbReference>
<dbReference type="OrthoDB" id="413079at2759"/>
<dbReference type="Pfam" id="PF07690">
    <property type="entry name" value="MFS_1"/>
    <property type="match status" value="1"/>
</dbReference>
<protein>
    <recommendedName>
        <fullName evidence="6">Major facilitator superfamily (MFS) profile domain-containing protein</fullName>
    </recommendedName>
</protein>
<feature type="transmembrane region" description="Helical" evidence="5">
    <location>
        <begin position="272"/>
        <end position="294"/>
    </location>
</feature>
<evidence type="ECO:0000259" key="6">
    <source>
        <dbReference type="PROSITE" id="PS50850"/>
    </source>
</evidence>
<feature type="transmembrane region" description="Helical" evidence="5">
    <location>
        <begin position="338"/>
        <end position="356"/>
    </location>
</feature>
<keyword evidence="3 5" id="KW-1133">Transmembrane helix</keyword>
<dbReference type="GeneID" id="41979706"/>
<reference evidence="7 8" key="1">
    <citation type="submission" date="2019-06" db="EMBL/GenBank/DDBJ databases">
        <title>Draft genome sequence of the filamentous fungus Phialemoniopsis curvata isolated from diesel fuel.</title>
        <authorList>
            <person name="Varaljay V.A."/>
            <person name="Lyon W.J."/>
            <person name="Crouch A.L."/>
            <person name="Drake C.E."/>
            <person name="Hollomon J.M."/>
            <person name="Nadeau L.J."/>
            <person name="Nunn H.S."/>
            <person name="Stevenson B.S."/>
            <person name="Bojanowski C.L."/>
            <person name="Crookes-Goodson W.J."/>
        </authorList>
    </citation>
    <scope>NUCLEOTIDE SEQUENCE [LARGE SCALE GENOMIC DNA]</scope>
    <source>
        <strain evidence="7 8">D216</strain>
    </source>
</reference>
<name>A0A507BIN1_9PEZI</name>
<dbReference type="PROSITE" id="PS50850">
    <property type="entry name" value="MFS"/>
    <property type="match status" value="1"/>
</dbReference>
<evidence type="ECO:0000313" key="8">
    <source>
        <dbReference type="Proteomes" id="UP000319257"/>
    </source>
</evidence>
<dbReference type="InterPro" id="IPR051788">
    <property type="entry name" value="MFS_Transporter"/>
</dbReference>
<sequence length="459" mass="49054">MSTTAVVETRTKEAFEAPVPVPAPDPAGPVLSRPADPMVLLEEEPPEQSLDKTAALRLASVCFAFFVAGVNDGSIGALIPYNIKDYNITTNIVSSVYGASFAGWLVAALTQTHLRQRADVGVVFALGASAQVASQALRVWKPPFPLFAASFFFASVGQAYQDTQGNTFVGTLRASHRWFGLIHGMYAGGCLVGPFVATAIASRARWELFYAVPLGMAVVNLGLALVAFWEQTRLLPRRPGSGTSGTAQQEEPEAGGESASKLIGLTFRSRSVWILSLFYFFYLGAVITASGWVVEYLVTVRHGDLSKMGYVPAGFNGGSLLGRLLLVEPIHRWGTRRVVLLFCVLAIGLQLLFWLVPNIIAASVAISLFGFFTGPFFPVGMSVAQKLFSPNFRPTAMGFLFVIAQLGGSLFPIITGVIAGSSSVSVMQPILVGLMVATTVSWLLVPKAKASGNDALHQE</sequence>
<feature type="transmembrane region" description="Helical" evidence="5">
    <location>
        <begin position="208"/>
        <end position="229"/>
    </location>
</feature>
<evidence type="ECO:0000256" key="1">
    <source>
        <dbReference type="ARBA" id="ARBA00004141"/>
    </source>
</evidence>
<evidence type="ECO:0000313" key="7">
    <source>
        <dbReference type="EMBL" id="TPX17269.1"/>
    </source>
</evidence>
<feature type="transmembrane region" description="Helical" evidence="5">
    <location>
        <begin position="309"/>
        <end position="326"/>
    </location>
</feature>
<evidence type="ECO:0000256" key="2">
    <source>
        <dbReference type="ARBA" id="ARBA00022692"/>
    </source>
</evidence>
<accession>A0A507BIN1</accession>
<dbReference type="InParanoid" id="A0A507BIN1"/>
<dbReference type="RefSeq" id="XP_030998980.1">
    <property type="nucleotide sequence ID" value="XM_031135080.1"/>
</dbReference>
<keyword evidence="4 5" id="KW-0472">Membrane</keyword>
<feature type="domain" description="Major facilitator superfamily (MFS) profile" evidence="6">
    <location>
        <begin position="57"/>
        <end position="449"/>
    </location>
</feature>
<dbReference type="AlphaFoldDB" id="A0A507BIN1"/>
<dbReference type="InterPro" id="IPR036259">
    <property type="entry name" value="MFS_trans_sf"/>
</dbReference>
<dbReference type="GO" id="GO:0022857">
    <property type="term" value="F:transmembrane transporter activity"/>
    <property type="evidence" value="ECO:0007669"/>
    <property type="project" value="InterPro"/>
</dbReference>
<comment type="caution">
    <text evidence="7">The sequence shown here is derived from an EMBL/GenBank/DDBJ whole genome shotgun (WGS) entry which is preliminary data.</text>
</comment>
<dbReference type="GO" id="GO:0016020">
    <property type="term" value="C:membrane"/>
    <property type="evidence" value="ECO:0007669"/>
    <property type="project" value="UniProtKB-SubCell"/>
</dbReference>
<dbReference type="InterPro" id="IPR020846">
    <property type="entry name" value="MFS_dom"/>
</dbReference>
<dbReference type="Gene3D" id="1.20.1250.20">
    <property type="entry name" value="MFS general substrate transporter like domains"/>
    <property type="match status" value="1"/>
</dbReference>
<feature type="transmembrane region" description="Helical" evidence="5">
    <location>
        <begin position="396"/>
        <end position="420"/>
    </location>
</feature>
<organism evidence="7 8">
    <name type="scientific">Thyridium curvatum</name>
    <dbReference type="NCBI Taxonomy" id="1093900"/>
    <lineage>
        <taxon>Eukaryota</taxon>
        <taxon>Fungi</taxon>
        <taxon>Dikarya</taxon>
        <taxon>Ascomycota</taxon>
        <taxon>Pezizomycotina</taxon>
        <taxon>Sordariomycetes</taxon>
        <taxon>Sordariomycetidae</taxon>
        <taxon>Thyridiales</taxon>
        <taxon>Thyridiaceae</taxon>
        <taxon>Thyridium</taxon>
    </lineage>
</organism>
<gene>
    <name evidence="7" type="ORF">E0L32_012259</name>
</gene>
<comment type="subcellular location">
    <subcellularLocation>
        <location evidence="1">Membrane</location>
        <topology evidence="1">Multi-pass membrane protein</topology>
    </subcellularLocation>
</comment>
<feature type="transmembrane region" description="Helical" evidence="5">
    <location>
        <begin position="88"/>
        <end position="108"/>
    </location>
</feature>
<keyword evidence="8" id="KW-1185">Reference proteome</keyword>